<reference evidence="1 2" key="1">
    <citation type="submission" date="2018-07" db="EMBL/GenBank/DDBJ databases">
        <title>Thalassococcus profundi sp. nov., a marine bacterium isolated from deep seawater of Okinawa Trough.</title>
        <authorList>
            <person name="Yu M."/>
        </authorList>
    </citation>
    <scope>NUCLEOTIDE SEQUENCE [LARGE SCALE GENOMIC DNA]</scope>
    <source>
        <strain evidence="1 2">WRAS1</strain>
    </source>
</reference>
<sequence>MAIMKDWPRQKVAADTTWGVVLTGSSAWAGVMRMLRFDG</sequence>
<dbReference type="OrthoDB" id="166547at2"/>
<comment type="caution">
    <text evidence="1">The sequence shown here is derived from an EMBL/GenBank/DDBJ whole genome shotgun (WGS) entry which is preliminary data.</text>
</comment>
<proteinExistence type="predicted"/>
<dbReference type="EMBL" id="QPMK01000008">
    <property type="protein sequence ID" value="RDD65971.1"/>
    <property type="molecule type" value="Genomic_DNA"/>
</dbReference>
<protein>
    <submittedName>
        <fullName evidence="1">DUF2177 family protein</fullName>
    </submittedName>
</protein>
<evidence type="ECO:0000313" key="1">
    <source>
        <dbReference type="EMBL" id="RDD65971.1"/>
    </source>
</evidence>
<dbReference type="Proteomes" id="UP000253977">
    <property type="component" value="Unassembled WGS sequence"/>
</dbReference>
<dbReference type="AlphaFoldDB" id="A0A369TKV3"/>
<accession>A0A369TKV3</accession>
<organism evidence="1 2">
    <name type="scientific">Thalassococcus profundi</name>
    <dbReference type="NCBI Taxonomy" id="2282382"/>
    <lineage>
        <taxon>Bacteria</taxon>
        <taxon>Pseudomonadati</taxon>
        <taxon>Pseudomonadota</taxon>
        <taxon>Alphaproteobacteria</taxon>
        <taxon>Rhodobacterales</taxon>
        <taxon>Roseobacteraceae</taxon>
        <taxon>Thalassococcus</taxon>
    </lineage>
</organism>
<name>A0A369TKV3_9RHOB</name>
<evidence type="ECO:0000313" key="2">
    <source>
        <dbReference type="Proteomes" id="UP000253977"/>
    </source>
</evidence>
<gene>
    <name evidence="1" type="ORF">DU478_12195</name>
</gene>
<keyword evidence="2" id="KW-1185">Reference proteome</keyword>